<dbReference type="RefSeq" id="WP_165230103.1">
    <property type="nucleotide sequence ID" value="NZ_JAAKZV010000002.1"/>
</dbReference>
<gene>
    <name evidence="1" type="ORF">G5C51_01365</name>
</gene>
<sequence length="139" mass="15330">MTSKNGVEQVRHLTPPFALGALRRGMQIEQFLGAIEQGGQHGLRWIAISPGRTGFTVYLSDVEDVGSDTFLDITEFPPLDPDDETWGKAITTAADPEEAISLAERELGAHPERWVNQGVVCSEYLDYRNTSSDARPMNP</sequence>
<dbReference type="EMBL" id="JAAKZV010000002">
    <property type="protein sequence ID" value="NGN62557.1"/>
    <property type="molecule type" value="Genomic_DNA"/>
</dbReference>
<name>A0A6G4TU53_9ACTN</name>
<proteinExistence type="predicted"/>
<accession>A0A6G4TU53</accession>
<evidence type="ECO:0000313" key="2">
    <source>
        <dbReference type="Proteomes" id="UP000481583"/>
    </source>
</evidence>
<dbReference type="Proteomes" id="UP000481583">
    <property type="component" value="Unassembled WGS sequence"/>
</dbReference>
<protein>
    <submittedName>
        <fullName evidence="1">Uncharacterized protein</fullName>
    </submittedName>
</protein>
<organism evidence="1 2">
    <name type="scientific">Streptomyces coryli</name>
    <dbReference type="NCBI Taxonomy" id="1128680"/>
    <lineage>
        <taxon>Bacteria</taxon>
        <taxon>Bacillati</taxon>
        <taxon>Actinomycetota</taxon>
        <taxon>Actinomycetes</taxon>
        <taxon>Kitasatosporales</taxon>
        <taxon>Streptomycetaceae</taxon>
        <taxon>Streptomyces</taxon>
    </lineage>
</organism>
<reference evidence="1 2" key="1">
    <citation type="submission" date="2020-02" db="EMBL/GenBank/DDBJ databases">
        <title>Whole-genome analyses of novel actinobacteria.</title>
        <authorList>
            <person name="Sahin N."/>
        </authorList>
    </citation>
    <scope>NUCLEOTIDE SEQUENCE [LARGE SCALE GENOMIC DNA]</scope>
    <source>
        <strain evidence="1 2">A7024</strain>
    </source>
</reference>
<evidence type="ECO:0000313" key="1">
    <source>
        <dbReference type="EMBL" id="NGN62557.1"/>
    </source>
</evidence>
<comment type="caution">
    <text evidence="1">The sequence shown here is derived from an EMBL/GenBank/DDBJ whole genome shotgun (WGS) entry which is preliminary data.</text>
</comment>
<dbReference type="AlphaFoldDB" id="A0A6G4TU53"/>
<keyword evidence="2" id="KW-1185">Reference proteome</keyword>